<dbReference type="InterPro" id="IPR056632">
    <property type="entry name" value="DUF7730"/>
</dbReference>
<reference evidence="3" key="2">
    <citation type="submission" date="2020-05" db="EMBL/GenBank/DDBJ databases">
        <authorList>
            <person name="Kim H.-S."/>
            <person name="Proctor R.H."/>
            <person name="Brown D.W."/>
        </authorList>
    </citation>
    <scope>NUCLEOTIDE SEQUENCE</scope>
    <source>
        <strain evidence="3">NRRL 20472</strain>
    </source>
</reference>
<gene>
    <name evidence="3" type="ORF">FSARC_9649</name>
</gene>
<evidence type="ECO:0000313" key="4">
    <source>
        <dbReference type="Proteomes" id="UP000622797"/>
    </source>
</evidence>
<dbReference type="PANTHER" id="PTHR38790">
    <property type="entry name" value="2EXR DOMAIN-CONTAINING PROTEIN-RELATED"/>
    <property type="match status" value="1"/>
</dbReference>
<sequence>MNLSFTKQPNLEDGTVKSPDVASGESWQWFGSVCQREPPEEPEPMTGDGNLYGPWADDCQNPRSPREDIGTIGWLLSCRQNYAETIDLLYSTNTIAMSGEEMMTHINQLLLPQRLASITSLEIRWPLEKVVPAEPEDDTRPYYEQMRDPYHMNEDQFSVILDTLSPEQFPSLRRVFISFEKEMPTQDIANPQGHNFIIRKFH</sequence>
<dbReference type="AlphaFoldDB" id="A0A8H4TQH8"/>
<accession>A0A8H4TQH8</accession>
<evidence type="ECO:0000313" key="3">
    <source>
        <dbReference type="EMBL" id="KAF4962260.1"/>
    </source>
</evidence>
<feature type="domain" description="DUF7730" evidence="2">
    <location>
        <begin position="64"/>
        <end position="145"/>
    </location>
</feature>
<organism evidence="3 4">
    <name type="scientific">Fusarium sarcochroum</name>
    <dbReference type="NCBI Taxonomy" id="1208366"/>
    <lineage>
        <taxon>Eukaryota</taxon>
        <taxon>Fungi</taxon>
        <taxon>Dikarya</taxon>
        <taxon>Ascomycota</taxon>
        <taxon>Pezizomycotina</taxon>
        <taxon>Sordariomycetes</taxon>
        <taxon>Hypocreomycetidae</taxon>
        <taxon>Hypocreales</taxon>
        <taxon>Nectriaceae</taxon>
        <taxon>Fusarium</taxon>
        <taxon>Fusarium lateritium species complex</taxon>
    </lineage>
</organism>
<proteinExistence type="predicted"/>
<dbReference type="Proteomes" id="UP000622797">
    <property type="component" value="Unassembled WGS sequence"/>
</dbReference>
<keyword evidence="4" id="KW-1185">Reference proteome</keyword>
<comment type="caution">
    <text evidence="3">The sequence shown here is derived from an EMBL/GenBank/DDBJ whole genome shotgun (WGS) entry which is preliminary data.</text>
</comment>
<dbReference type="EMBL" id="JABEXW010000556">
    <property type="protein sequence ID" value="KAF4962260.1"/>
    <property type="molecule type" value="Genomic_DNA"/>
</dbReference>
<dbReference type="OrthoDB" id="515692at2759"/>
<name>A0A8H4TQH8_9HYPO</name>
<dbReference type="PANTHER" id="PTHR38790:SF9">
    <property type="entry name" value="F-BOX DOMAIN-CONTAINING PROTEIN"/>
    <property type="match status" value="1"/>
</dbReference>
<protein>
    <recommendedName>
        <fullName evidence="2">DUF7730 domain-containing protein</fullName>
    </recommendedName>
</protein>
<feature type="region of interest" description="Disordered" evidence="1">
    <location>
        <begin position="1"/>
        <end position="22"/>
    </location>
</feature>
<evidence type="ECO:0000259" key="2">
    <source>
        <dbReference type="Pfam" id="PF24864"/>
    </source>
</evidence>
<evidence type="ECO:0000256" key="1">
    <source>
        <dbReference type="SAM" id="MobiDB-lite"/>
    </source>
</evidence>
<reference evidence="3" key="1">
    <citation type="journal article" date="2020" name="BMC Genomics">
        <title>Correction to: Identification and distribution of gene clusters required for synthesis of sphingolipid metabolism inhibitors in diverse species of the filamentous fungus Fusarium.</title>
        <authorList>
            <person name="Kim H.S."/>
            <person name="Lohmar J.M."/>
            <person name="Busman M."/>
            <person name="Brown D.W."/>
            <person name="Naumann T.A."/>
            <person name="Divon H.H."/>
            <person name="Lysoe E."/>
            <person name="Uhlig S."/>
            <person name="Proctor R.H."/>
        </authorList>
    </citation>
    <scope>NUCLEOTIDE SEQUENCE</scope>
    <source>
        <strain evidence="3">NRRL 20472</strain>
    </source>
</reference>
<dbReference type="Pfam" id="PF24864">
    <property type="entry name" value="DUF7730"/>
    <property type="match status" value="1"/>
</dbReference>